<sequence length="313" mass="32600">MTGTMPVPPLVLADECARLRQRIAAVARGGAVLLSGGGRVLAAGRIDEGTVRERLRTLTRMEVVLGYATGLPVVTLGWTAGEYPASAAVLNLVRALVAGPAEDLRHLAWERAGAEAAIRHRDRLDTITRGLAFLAGHGLGRRAADREVFAGHECRGCAACATAGHLLWLSGELRDPAHDSAQWEHLAALSRSPNALAVRVGPATGADAVLRAVDRLDPGREPGRLTFVVRLDPAELRDRLPPLVEKVRAAGAEVCWVGDPGRSGAAVRAFAEALRSAGGHAGGVHLEMSAGPGPALDLALDFADAFRAAAGGP</sequence>
<keyword evidence="4" id="KW-0057">Aromatic amino acid biosynthesis</keyword>
<dbReference type="PANTHER" id="PTHR21337:SF0">
    <property type="entry name" value="PHOSPHO-2-DEHYDRO-3-DEOXYHEPTONATE ALDOLASE"/>
    <property type="match status" value="1"/>
</dbReference>
<dbReference type="GO" id="GO:0008652">
    <property type="term" value="P:amino acid biosynthetic process"/>
    <property type="evidence" value="ECO:0007669"/>
    <property type="project" value="UniProtKB-KW"/>
</dbReference>
<comment type="similarity">
    <text evidence="1 4">Belongs to the class-II DAHP synthase family.</text>
</comment>
<evidence type="ECO:0000313" key="5">
    <source>
        <dbReference type="EMBL" id="TWG21203.1"/>
    </source>
</evidence>
<name>A0A561WBI6_ACTTI</name>
<comment type="caution">
    <text evidence="5">The sequence shown here is derived from an EMBL/GenBank/DDBJ whole genome shotgun (WGS) entry which is preliminary data.</text>
</comment>
<reference evidence="5 6" key="1">
    <citation type="submission" date="2019-06" db="EMBL/GenBank/DDBJ databases">
        <title>Sequencing the genomes of 1000 actinobacteria strains.</title>
        <authorList>
            <person name="Klenk H.-P."/>
        </authorList>
    </citation>
    <scope>NUCLEOTIDE SEQUENCE [LARGE SCALE GENOMIC DNA]</scope>
    <source>
        <strain evidence="5 6">DSM 43866</strain>
    </source>
</reference>
<dbReference type="AlphaFoldDB" id="A0A561WBI6"/>
<evidence type="ECO:0000256" key="1">
    <source>
        <dbReference type="ARBA" id="ARBA00008911"/>
    </source>
</evidence>
<dbReference type="UniPathway" id="UPA00053">
    <property type="reaction ID" value="UER00084"/>
</dbReference>
<dbReference type="Proteomes" id="UP000320239">
    <property type="component" value="Unassembled WGS sequence"/>
</dbReference>
<dbReference type="RefSeq" id="WP_122979857.1">
    <property type="nucleotide sequence ID" value="NZ_BOMX01000116.1"/>
</dbReference>
<protein>
    <recommendedName>
        <fullName evidence="4">Phospho-2-dehydro-3-deoxyheptonate aldolase</fullName>
        <ecNumber evidence="4">2.5.1.54</ecNumber>
    </recommendedName>
</protein>
<proteinExistence type="inferred from homology"/>
<dbReference type="EMBL" id="VIWY01000003">
    <property type="protein sequence ID" value="TWG21203.1"/>
    <property type="molecule type" value="Genomic_DNA"/>
</dbReference>
<evidence type="ECO:0000256" key="4">
    <source>
        <dbReference type="RuleBase" id="RU363071"/>
    </source>
</evidence>
<dbReference type="InterPro" id="IPR013785">
    <property type="entry name" value="Aldolase_TIM"/>
</dbReference>
<dbReference type="Pfam" id="PF01474">
    <property type="entry name" value="DAHP_synth_2"/>
    <property type="match status" value="1"/>
</dbReference>
<comment type="catalytic activity">
    <reaction evidence="4">
        <text>D-erythrose 4-phosphate + phosphoenolpyruvate + H2O = 7-phospho-2-dehydro-3-deoxy-D-arabino-heptonate + phosphate</text>
        <dbReference type="Rhea" id="RHEA:14717"/>
        <dbReference type="ChEBI" id="CHEBI:15377"/>
        <dbReference type="ChEBI" id="CHEBI:16897"/>
        <dbReference type="ChEBI" id="CHEBI:43474"/>
        <dbReference type="ChEBI" id="CHEBI:58394"/>
        <dbReference type="ChEBI" id="CHEBI:58702"/>
        <dbReference type="EC" id="2.5.1.54"/>
    </reaction>
</comment>
<keyword evidence="3" id="KW-0170">Cobalt</keyword>
<keyword evidence="6" id="KW-1185">Reference proteome</keyword>
<dbReference type="OrthoDB" id="9766852at2"/>
<keyword evidence="3" id="KW-0104">Cadmium</keyword>
<gene>
    <name evidence="5" type="ORF">FHX34_103733</name>
</gene>
<accession>A0A561WBI6</accession>
<feature type="binding site" evidence="3">
    <location>
        <position position="230"/>
    </location>
    <ligand>
        <name>phosphoenolpyruvate</name>
        <dbReference type="ChEBI" id="CHEBI:58702"/>
    </ligand>
</feature>
<dbReference type="PANTHER" id="PTHR21337">
    <property type="entry name" value="PHOSPHO-2-DEHYDRO-3-DEOXYHEPTONATE ALDOLASE 1, 2"/>
    <property type="match status" value="1"/>
</dbReference>
<keyword evidence="2 4" id="KW-0808">Transferase</keyword>
<evidence type="ECO:0000256" key="3">
    <source>
        <dbReference type="PIRSR" id="PIRSR602480-1"/>
    </source>
</evidence>
<evidence type="ECO:0000256" key="2">
    <source>
        <dbReference type="ARBA" id="ARBA00022679"/>
    </source>
</evidence>
<dbReference type="SUPFAM" id="SSF51569">
    <property type="entry name" value="Aldolase"/>
    <property type="match status" value="1"/>
</dbReference>
<dbReference type="InterPro" id="IPR002480">
    <property type="entry name" value="DAHP_synth_2"/>
</dbReference>
<keyword evidence="3" id="KW-0464">Manganese</keyword>
<organism evidence="5 6">
    <name type="scientific">Actinoplanes teichomyceticus</name>
    <dbReference type="NCBI Taxonomy" id="1867"/>
    <lineage>
        <taxon>Bacteria</taxon>
        <taxon>Bacillati</taxon>
        <taxon>Actinomycetota</taxon>
        <taxon>Actinomycetes</taxon>
        <taxon>Micromonosporales</taxon>
        <taxon>Micromonosporaceae</taxon>
        <taxon>Actinoplanes</taxon>
    </lineage>
</organism>
<dbReference type="Gene3D" id="3.20.20.70">
    <property type="entry name" value="Aldolase class I"/>
    <property type="match status" value="1"/>
</dbReference>
<comment type="pathway">
    <text evidence="4">Metabolic intermediate biosynthesis; chorismate biosynthesis; chorismate from D-erythrose 4-phosphate and phosphoenolpyruvate: step 1/7.</text>
</comment>
<comment type="cofactor">
    <cofactor evidence="3">
        <name>Mn(2+)</name>
        <dbReference type="ChEBI" id="CHEBI:29035"/>
    </cofactor>
    <cofactor evidence="3">
        <name>Co(2+)</name>
        <dbReference type="ChEBI" id="CHEBI:48828"/>
    </cofactor>
    <cofactor evidence="3">
        <name>Cd(2+)</name>
        <dbReference type="ChEBI" id="CHEBI:48775"/>
    </cofactor>
    <text evidence="3">Binds 1 divalent cation per subunit. The enzyme is active with manganese, cobalt or cadmium ions.</text>
</comment>
<dbReference type="GO" id="GO:0003849">
    <property type="term" value="F:3-deoxy-7-phosphoheptulonate synthase activity"/>
    <property type="evidence" value="ECO:0007669"/>
    <property type="project" value="UniProtKB-EC"/>
</dbReference>
<dbReference type="GO" id="GO:0009423">
    <property type="term" value="P:chorismate biosynthetic process"/>
    <property type="evidence" value="ECO:0007669"/>
    <property type="project" value="UniProtKB-UniPathway"/>
</dbReference>
<dbReference type="GO" id="GO:0009073">
    <property type="term" value="P:aromatic amino acid family biosynthetic process"/>
    <property type="evidence" value="ECO:0007669"/>
    <property type="project" value="UniProtKB-KW"/>
</dbReference>
<dbReference type="EC" id="2.5.1.54" evidence="4"/>
<feature type="binding site" evidence="3">
    <location>
        <position position="287"/>
    </location>
    <ligand>
        <name>Mn(2+)</name>
        <dbReference type="ChEBI" id="CHEBI:29035"/>
    </ligand>
</feature>
<evidence type="ECO:0000313" key="6">
    <source>
        <dbReference type="Proteomes" id="UP000320239"/>
    </source>
</evidence>
<keyword evidence="4" id="KW-0028">Amino-acid biosynthesis</keyword>